<dbReference type="Pfam" id="PF03992">
    <property type="entry name" value="ABM"/>
    <property type="match status" value="1"/>
</dbReference>
<name>A0A521ESE7_9BACL</name>
<dbReference type="Gene3D" id="3.30.70.100">
    <property type="match status" value="1"/>
</dbReference>
<dbReference type="PANTHER" id="PTHR34474">
    <property type="entry name" value="SIGNAL TRANSDUCTION PROTEIN TRAP"/>
    <property type="match status" value="1"/>
</dbReference>
<proteinExistence type="predicted"/>
<reference evidence="2 3" key="1">
    <citation type="submission" date="2017-05" db="EMBL/GenBank/DDBJ databases">
        <authorList>
            <person name="Varghese N."/>
            <person name="Submissions S."/>
        </authorList>
    </citation>
    <scope>NUCLEOTIDE SEQUENCE [LARGE SCALE GENOMIC DNA]</scope>
    <source>
        <strain evidence="2 3">DSM 45474</strain>
    </source>
</reference>
<evidence type="ECO:0000313" key="3">
    <source>
        <dbReference type="Proteomes" id="UP000315636"/>
    </source>
</evidence>
<dbReference type="InterPro" id="IPR007138">
    <property type="entry name" value="ABM_dom"/>
</dbReference>
<accession>A0A521ESE7</accession>
<dbReference type="InterPro" id="IPR011008">
    <property type="entry name" value="Dimeric_a/b-barrel"/>
</dbReference>
<dbReference type="InterPro" id="IPR050404">
    <property type="entry name" value="Heme-degrading_MO"/>
</dbReference>
<protein>
    <submittedName>
        <fullName evidence="2">Heme oxygenase (Staphylobilin-producing)</fullName>
    </submittedName>
</protein>
<dbReference type="OrthoDB" id="1645001at2"/>
<dbReference type="AlphaFoldDB" id="A0A521ESE7"/>
<dbReference type="EMBL" id="FXTI01000010">
    <property type="protein sequence ID" value="SMO86876.1"/>
    <property type="molecule type" value="Genomic_DNA"/>
</dbReference>
<organism evidence="2 3">
    <name type="scientific">Melghirimyces algeriensis</name>
    <dbReference type="NCBI Taxonomy" id="910412"/>
    <lineage>
        <taxon>Bacteria</taxon>
        <taxon>Bacillati</taxon>
        <taxon>Bacillota</taxon>
        <taxon>Bacilli</taxon>
        <taxon>Bacillales</taxon>
        <taxon>Thermoactinomycetaceae</taxon>
        <taxon>Melghirimyces</taxon>
    </lineage>
</organism>
<dbReference type="RefSeq" id="WP_142506374.1">
    <property type="nucleotide sequence ID" value="NZ_FXTI01000010.1"/>
</dbReference>
<dbReference type="Proteomes" id="UP000315636">
    <property type="component" value="Unassembled WGS sequence"/>
</dbReference>
<feature type="domain" description="ABM" evidence="1">
    <location>
        <begin position="2"/>
        <end position="95"/>
    </location>
</feature>
<sequence>MFIETITIHVTEGSSEKIVERFSQEGPLEKAEGFIDMSILVKDQRRGDEEVIILIRWESKEAWKNWEKSEPHLEMHRKSRGKPKPEYVINRQHHVYEVKATKTGR</sequence>
<keyword evidence="3" id="KW-1185">Reference proteome</keyword>
<evidence type="ECO:0000313" key="2">
    <source>
        <dbReference type="EMBL" id="SMO86876.1"/>
    </source>
</evidence>
<dbReference type="SUPFAM" id="SSF54909">
    <property type="entry name" value="Dimeric alpha+beta barrel"/>
    <property type="match status" value="1"/>
</dbReference>
<evidence type="ECO:0000259" key="1">
    <source>
        <dbReference type="PROSITE" id="PS51725"/>
    </source>
</evidence>
<gene>
    <name evidence="2" type="ORF">SAMN06264849_11099</name>
</gene>
<dbReference type="PANTHER" id="PTHR34474:SF1">
    <property type="entry name" value="HEME-DEGRADING MONOOXYGENASE HMOA"/>
    <property type="match status" value="1"/>
</dbReference>
<dbReference type="PROSITE" id="PS51725">
    <property type="entry name" value="ABM"/>
    <property type="match status" value="1"/>
</dbReference>